<dbReference type="RefSeq" id="XP_028884413.1">
    <property type="nucleotide sequence ID" value="XM_029024010.1"/>
</dbReference>
<evidence type="ECO:0000256" key="1">
    <source>
        <dbReference type="SAM" id="MobiDB-lite"/>
    </source>
</evidence>
<dbReference type="VEuPathDB" id="TriTrypDB:TM35_000081450"/>
<organism evidence="3 4">
    <name type="scientific">Trypanosoma theileri</name>
    <dbReference type="NCBI Taxonomy" id="67003"/>
    <lineage>
        <taxon>Eukaryota</taxon>
        <taxon>Discoba</taxon>
        <taxon>Euglenozoa</taxon>
        <taxon>Kinetoplastea</taxon>
        <taxon>Metakinetoplastina</taxon>
        <taxon>Trypanosomatida</taxon>
        <taxon>Trypanosomatidae</taxon>
        <taxon>Trypanosoma</taxon>
    </lineage>
</organism>
<keyword evidence="4" id="KW-1185">Reference proteome</keyword>
<proteinExistence type="predicted"/>
<protein>
    <submittedName>
        <fullName evidence="3">Uncharacterized protein</fullName>
    </submittedName>
</protein>
<name>A0A1X0P082_9TRYP</name>
<evidence type="ECO:0000313" key="4">
    <source>
        <dbReference type="Proteomes" id="UP000192257"/>
    </source>
</evidence>
<dbReference type="EMBL" id="NBCO01000008">
    <property type="protein sequence ID" value="ORC90347.1"/>
    <property type="molecule type" value="Genomic_DNA"/>
</dbReference>
<dbReference type="AlphaFoldDB" id="A0A1X0P082"/>
<reference evidence="3 4" key="1">
    <citation type="submission" date="2017-03" db="EMBL/GenBank/DDBJ databases">
        <title>An alternative strategy for trypanosome survival in the mammalian bloodstream revealed through genome and transcriptome analysis of the ubiquitous bovine parasite Trypanosoma (Megatrypanum) theileri.</title>
        <authorList>
            <person name="Kelly S."/>
            <person name="Ivens A."/>
            <person name="Mott A."/>
            <person name="O'Neill E."/>
            <person name="Emms D."/>
            <person name="Macleod O."/>
            <person name="Voorheis P."/>
            <person name="Matthews J."/>
            <person name="Matthews K."/>
            <person name="Carrington M."/>
        </authorList>
    </citation>
    <scope>NUCLEOTIDE SEQUENCE [LARGE SCALE GENOMIC DNA]</scope>
    <source>
        <strain evidence="3">Edinburgh</strain>
    </source>
</reference>
<gene>
    <name evidence="3" type="ORF">TM35_000081450</name>
</gene>
<feature type="region of interest" description="Disordered" evidence="1">
    <location>
        <begin position="178"/>
        <end position="213"/>
    </location>
</feature>
<sequence>MSMLSCRVLCLLAIVLCCVGVTHAASGVSIFVKDARDKIGETLRLKKECEEATNAAREAANEAQRFALDIGKKLKLIAADPDEVNKTKSRGHELIENAVKASKKAEEVRDKTTGSKTAAETAAYLVAEHDPDVFAAAENAANEVDTAVYAANDAINSAKLHAEEVENLLKKLDDALAAAEKKENQVESQPHPQTNETSLGEQQGHTEGNKAEQ</sequence>
<dbReference type="GeneID" id="39983790"/>
<comment type="caution">
    <text evidence="3">The sequence shown here is derived from an EMBL/GenBank/DDBJ whole genome shotgun (WGS) entry which is preliminary data.</text>
</comment>
<evidence type="ECO:0000313" key="3">
    <source>
        <dbReference type="EMBL" id="ORC90347.1"/>
    </source>
</evidence>
<dbReference type="Proteomes" id="UP000192257">
    <property type="component" value="Unassembled WGS sequence"/>
</dbReference>
<evidence type="ECO:0000256" key="2">
    <source>
        <dbReference type="SAM" id="SignalP"/>
    </source>
</evidence>
<feature type="non-terminal residue" evidence="3">
    <location>
        <position position="213"/>
    </location>
</feature>
<feature type="chain" id="PRO_5012597389" evidence="2">
    <location>
        <begin position="25"/>
        <end position="213"/>
    </location>
</feature>
<feature type="signal peptide" evidence="2">
    <location>
        <begin position="1"/>
        <end position="24"/>
    </location>
</feature>
<keyword evidence="2" id="KW-0732">Signal</keyword>
<feature type="compositionally biased region" description="Polar residues" evidence="1">
    <location>
        <begin position="186"/>
        <end position="206"/>
    </location>
</feature>
<accession>A0A1X0P082</accession>